<sequence length="592" mass="66825">MLSEPECRVLSSVFDTLLMDFDPKDAVIYLESAGLLTEDLAEKIESKATRLERLRELLRVYRRRATDCELLISYFEFAGQEHIANSLRTDLEHVLDGYGAPDVVPRFPHHLRLRKLLGGGVPRVFQHVKRENMQMCVAKMLRERADLDSFFVVLHGIAGSGKSSLAAAVFAEVPDLLGNYFESVIWLRDSSTEPSRVRYLFADLLLMLWDDVTSDPPRVDDMSSVYLYKQIQEALIDRPNVIIVLDDIVQKETVKFANQLGLRVLATTRNAELFAGATCSVDVIHVGGVTAEESKELFSMHDASPKVDEALSDAFSVCSGNIALLNILKKVSDGRADRLATFCRRLKTRGLSAVTATTAFEYESMHAALSISVERLPACDRDTLACAVILPSEQDIPLQIWALVVPVDVVDADESEFLMLLSDRLKRLCDNGDWLSHNKQNDTFSFSRMVEIYLRETVETPTVKLASFKWNRLFGGHLSRKYRTLFDEWNVMETYQPRAISMGHLFDPEPPTPFPGDKESTETDRFKAMRDAHYANEFTYVQKMEAERKAMEASGQSSSSSQGSQQSSVQSESLRIELKEEPKGDQDSYREI</sequence>
<dbReference type="GO" id="GO:0042981">
    <property type="term" value="P:regulation of apoptotic process"/>
    <property type="evidence" value="ECO:0007669"/>
    <property type="project" value="InterPro"/>
</dbReference>
<dbReference type="InterPro" id="IPR011029">
    <property type="entry name" value="DEATH-like_dom_sf"/>
</dbReference>
<dbReference type="PANTHER" id="PTHR22845">
    <property type="entry name" value="APOPTOTIC PROTEASE-ACTIVATING FACTOR 1"/>
    <property type="match status" value="1"/>
</dbReference>
<dbReference type="GO" id="GO:0043531">
    <property type="term" value="F:ADP binding"/>
    <property type="evidence" value="ECO:0007669"/>
    <property type="project" value="InterPro"/>
</dbReference>
<dbReference type="SMART" id="SM00114">
    <property type="entry name" value="CARD"/>
    <property type="match status" value="1"/>
</dbReference>
<dbReference type="AlphaFoldDB" id="A0A0D6L5Y8"/>
<dbReference type="Gene3D" id="1.10.10.10">
    <property type="entry name" value="Winged helix-like DNA-binding domain superfamily/Winged helix DNA-binding domain"/>
    <property type="match status" value="1"/>
</dbReference>
<dbReference type="Gene3D" id="3.40.50.300">
    <property type="entry name" value="P-loop containing nucleotide triphosphate hydrolases"/>
    <property type="match status" value="1"/>
</dbReference>
<feature type="coiled-coil region" evidence="2">
    <location>
        <begin position="37"/>
        <end position="64"/>
    </location>
</feature>
<dbReference type="InterPro" id="IPR002182">
    <property type="entry name" value="NB-ARC"/>
</dbReference>
<feature type="compositionally biased region" description="Low complexity" evidence="3">
    <location>
        <begin position="554"/>
        <end position="573"/>
    </location>
</feature>
<organism evidence="5 6">
    <name type="scientific">Ancylostoma ceylanicum</name>
    <dbReference type="NCBI Taxonomy" id="53326"/>
    <lineage>
        <taxon>Eukaryota</taxon>
        <taxon>Metazoa</taxon>
        <taxon>Ecdysozoa</taxon>
        <taxon>Nematoda</taxon>
        <taxon>Chromadorea</taxon>
        <taxon>Rhabditida</taxon>
        <taxon>Rhabditina</taxon>
        <taxon>Rhabditomorpha</taxon>
        <taxon>Strongyloidea</taxon>
        <taxon>Ancylostomatidae</taxon>
        <taxon>Ancylostomatinae</taxon>
        <taxon>Ancylostoma</taxon>
    </lineage>
</organism>
<evidence type="ECO:0000256" key="3">
    <source>
        <dbReference type="SAM" id="MobiDB-lite"/>
    </source>
</evidence>
<evidence type="ECO:0000256" key="2">
    <source>
        <dbReference type="SAM" id="Coils"/>
    </source>
</evidence>
<feature type="region of interest" description="Disordered" evidence="3">
    <location>
        <begin position="546"/>
        <end position="592"/>
    </location>
</feature>
<reference evidence="5 6" key="1">
    <citation type="submission" date="2013-05" db="EMBL/GenBank/DDBJ databases">
        <title>Draft genome of the parasitic nematode Anyclostoma ceylanicum.</title>
        <authorList>
            <person name="Mitreva M."/>
        </authorList>
    </citation>
    <scope>NUCLEOTIDE SEQUENCE [LARGE SCALE GENOMIC DNA]</scope>
</reference>
<dbReference type="Pfam" id="PF22094">
    <property type="entry name" value="WHD_CED4"/>
    <property type="match status" value="1"/>
</dbReference>
<proteinExistence type="predicted"/>
<protein>
    <submittedName>
        <fullName evidence="5">NB-ARC domain protein</fullName>
    </submittedName>
</protein>
<dbReference type="InterPro" id="IPR054317">
    <property type="entry name" value="WHD_CED4"/>
</dbReference>
<dbReference type="InterPro" id="IPR027417">
    <property type="entry name" value="P-loop_NTPase"/>
</dbReference>
<dbReference type="SUPFAM" id="SSF52540">
    <property type="entry name" value="P-loop containing nucleoside triphosphate hydrolases"/>
    <property type="match status" value="1"/>
</dbReference>
<dbReference type="Pfam" id="PF00931">
    <property type="entry name" value="NB-ARC"/>
    <property type="match status" value="1"/>
</dbReference>
<dbReference type="EMBL" id="KE126441">
    <property type="protein sequence ID" value="EPB66153.1"/>
    <property type="molecule type" value="Genomic_DNA"/>
</dbReference>
<accession>A0A0D6L5Y8</accession>
<dbReference type="InterPro" id="IPR036390">
    <property type="entry name" value="WH_DNA-bd_sf"/>
</dbReference>
<dbReference type="Proteomes" id="UP000054495">
    <property type="component" value="Unassembled WGS sequence"/>
</dbReference>
<feature type="compositionally biased region" description="Basic and acidic residues" evidence="3">
    <location>
        <begin position="574"/>
        <end position="592"/>
    </location>
</feature>
<dbReference type="Gene3D" id="1.10.533.10">
    <property type="entry name" value="Death Domain, Fas"/>
    <property type="match status" value="1"/>
</dbReference>
<keyword evidence="2" id="KW-0175">Coiled coil</keyword>
<dbReference type="InterPro" id="IPR001315">
    <property type="entry name" value="CARD"/>
</dbReference>
<evidence type="ECO:0000313" key="6">
    <source>
        <dbReference type="Proteomes" id="UP000054495"/>
    </source>
</evidence>
<evidence type="ECO:0000256" key="1">
    <source>
        <dbReference type="ARBA" id="ARBA00022703"/>
    </source>
</evidence>
<name>A0A0D6L5Y8_9BILA</name>
<keyword evidence="6" id="KW-1185">Reference proteome</keyword>
<evidence type="ECO:0000259" key="4">
    <source>
        <dbReference type="SMART" id="SM00114"/>
    </source>
</evidence>
<dbReference type="SUPFAM" id="SSF47986">
    <property type="entry name" value="DEATH domain"/>
    <property type="match status" value="1"/>
</dbReference>
<dbReference type="Pfam" id="PF00619">
    <property type="entry name" value="CARD"/>
    <property type="match status" value="1"/>
</dbReference>
<gene>
    <name evidence="5" type="ORF">ANCCEY_14755</name>
</gene>
<dbReference type="GO" id="GO:0005829">
    <property type="term" value="C:cytosol"/>
    <property type="evidence" value="ECO:0007669"/>
    <property type="project" value="UniProtKB-ARBA"/>
</dbReference>
<keyword evidence="1" id="KW-0053">Apoptosis</keyword>
<dbReference type="InterPro" id="IPR036388">
    <property type="entry name" value="WH-like_DNA-bd_sf"/>
</dbReference>
<dbReference type="GO" id="GO:0006915">
    <property type="term" value="P:apoptotic process"/>
    <property type="evidence" value="ECO:0007669"/>
    <property type="project" value="UniProtKB-KW"/>
</dbReference>
<dbReference type="PANTHER" id="PTHR22845:SF5">
    <property type="entry name" value="APOPTOTIC PROTEASE-ACTIVATING FACTOR 1"/>
    <property type="match status" value="1"/>
</dbReference>
<feature type="domain" description="CARD" evidence="4">
    <location>
        <begin position="2"/>
        <end position="89"/>
    </location>
</feature>
<dbReference type="SUPFAM" id="SSF46785">
    <property type="entry name" value="Winged helix' DNA-binding domain"/>
    <property type="match status" value="1"/>
</dbReference>
<evidence type="ECO:0000313" key="5">
    <source>
        <dbReference type="EMBL" id="EPB66153.1"/>
    </source>
</evidence>